<evidence type="ECO:0000313" key="2">
    <source>
        <dbReference type="EMBL" id="PLT98588.1"/>
    </source>
</evidence>
<dbReference type="EMBL" id="NBUC01000117">
    <property type="protein sequence ID" value="PLT98588.1"/>
    <property type="molecule type" value="Genomic_DNA"/>
</dbReference>
<reference evidence="2" key="1">
    <citation type="submission" date="2017-04" db="EMBL/GenBank/DDBJ databases">
        <authorList>
            <person name="Porter S."/>
            <person name="Friesen M.L."/>
            <person name="Faber-Hammond J."/>
        </authorList>
    </citation>
    <scope>NUCLEOTIDE SEQUENCE</scope>
    <source>
        <strain evidence="2">Str16</strain>
    </source>
</reference>
<evidence type="ECO:0000256" key="1">
    <source>
        <dbReference type="SAM" id="SignalP"/>
    </source>
</evidence>
<accession>A0A508WR11</accession>
<dbReference type="EMBL" id="CABFNB010000026">
    <property type="protein sequence ID" value="VTZ59762.1"/>
    <property type="molecule type" value="Genomic_DNA"/>
</dbReference>
<dbReference type="NCBIfam" id="NF010434">
    <property type="entry name" value="PRK13860.1"/>
    <property type="match status" value="1"/>
</dbReference>
<dbReference type="Proteomes" id="UP001190825">
    <property type="component" value="Unassembled WGS sequence"/>
</dbReference>
<reference evidence="2 4" key="2">
    <citation type="journal article" date="2018" name="FEMS Microbiol. Ecol.">
        <title>Co-invading symbiotic mutualists of Medicago polymorpha retain high ancestral diversity and contain diverse accessory genomes.</title>
        <authorList>
            <person name="Porter S.S."/>
            <person name="Faber-Hammond J.J."/>
            <person name="Friesen M.L."/>
        </authorList>
    </citation>
    <scope>NUCLEOTIDE SEQUENCE [LARGE SCALE GENOMIC DNA]</scope>
    <source>
        <strain evidence="2 4">Str16</strain>
    </source>
</reference>
<keyword evidence="4" id="KW-1185">Reference proteome</keyword>
<keyword evidence="1" id="KW-0732">Signal</keyword>
<dbReference type="AlphaFoldDB" id="A0A508WR11"/>
<feature type="chain" id="PRO_5021221271" evidence="1">
    <location>
        <begin position="24"/>
        <end position="227"/>
    </location>
</feature>
<feature type="signal peptide" evidence="1">
    <location>
        <begin position="1"/>
        <end position="23"/>
    </location>
</feature>
<sequence>MKFTQLTVTTIAACLIVQAPVRAQFVVTDPGNTYQATITAGTTILNYAKTAQMLEQTIAMVGMFTTNFAVTGLLSQLNQGNKYPSTNKLSEQMFDSQRPVSATARAIATDRDRAIDGSDAHAELLRGQVTGAANAASVAADNLELMDKRLRENGNTLGQLSRSRNIMQATVTNGLLLKQIHDAIIQNSQATSLLTMATAQASLHAAEEAAAQRRERLETAKIFSPGL</sequence>
<reference evidence="3" key="3">
    <citation type="submission" date="2019-06" db="EMBL/GenBank/DDBJ databases">
        <authorList>
            <person name="Le Quere A."/>
            <person name="Colella S."/>
        </authorList>
    </citation>
    <scope>NUCLEOTIDE SEQUENCE</scope>
    <source>
        <strain evidence="3">EmedicaeMD41</strain>
    </source>
</reference>
<organism evidence="3">
    <name type="scientific">Sinorhizobium medicae</name>
    <dbReference type="NCBI Taxonomy" id="110321"/>
    <lineage>
        <taxon>Bacteria</taxon>
        <taxon>Pseudomonadati</taxon>
        <taxon>Pseudomonadota</taxon>
        <taxon>Alphaproteobacteria</taxon>
        <taxon>Hyphomicrobiales</taxon>
        <taxon>Rhizobiaceae</taxon>
        <taxon>Sinorhizobium/Ensifer group</taxon>
        <taxon>Sinorhizobium</taxon>
    </lineage>
</organism>
<proteinExistence type="predicted"/>
<dbReference type="Proteomes" id="UP000507954">
    <property type="component" value="Unassembled WGS sequence"/>
</dbReference>
<dbReference type="RefSeq" id="WP_018009784.1">
    <property type="nucleotide sequence ID" value="NZ_CABFNB010000026.1"/>
</dbReference>
<gene>
    <name evidence="3" type="primary">virB</name>
    <name evidence="2" type="ORF">BMJ33_24490</name>
    <name evidence="3" type="ORF">EMEDMD4_1210020</name>
</gene>
<protein>
    <submittedName>
        <fullName evidence="2 3">Protein virB5</fullName>
    </submittedName>
</protein>
<name>A0A508WR11_9HYPH</name>
<evidence type="ECO:0000313" key="3">
    <source>
        <dbReference type="EMBL" id="VTZ59762.1"/>
    </source>
</evidence>
<evidence type="ECO:0000313" key="4">
    <source>
        <dbReference type="Proteomes" id="UP001190825"/>
    </source>
</evidence>